<keyword evidence="7" id="KW-1185">Reference proteome</keyword>
<dbReference type="GO" id="GO:0033744">
    <property type="term" value="F:L-methionine:thioredoxin-disulfide S-oxidoreductase activity"/>
    <property type="evidence" value="ECO:0007669"/>
    <property type="project" value="RHEA"/>
</dbReference>
<protein>
    <recommendedName>
        <fullName evidence="4">Peptide methionine sulfoxide reductase MsrA</fullName>
        <shortName evidence="4">Protein-methionine-S-oxide reductase</shortName>
        <ecNumber evidence="4">1.8.4.11</ecNumber>
    </recommendedName>
    <alternativeName>
        <fullName evidence="4">Peptide-methionine (S)-S-oxide reductase</fullName>
        <shortName evidence="4">Peptide Met(O) reductase</shortName>
    </alternativeName>
</protein>
<dbReference type="Gene3D" id="3.30.1060.10">
    <property type="entry name" value="Peptide methionine sulphoxide reductase MsrA"/>
    <property type="match status" value="1"/>
</dbReference>
<feature type="domain" description="Peptide methionine sulphoxide reductase MsrA" evidence="5">
    <location>
        <begin position="3"/>
        <end position="153"/>
    </location>
</feature>
<dbReference type="OrthoDB" id="4174719at2"/>
<dbReference type="EMBL" id="CP022356">
    <property type="protein sequence ID" value="ASK79411.1"/>
    <property type="molecule type" value="Genomic_DNA"/>
</dbReference>
<dbReference type="PANTHER" id="PTHR43774:SF1">
    <property type="entry name" value="PEPTIDE METHIONINE SULFOXIDE REDUCTASE MSRA 2"/>
    <property type="match status" value="1"/>
</dbReference>
<dbReference type="RefSeq" id="WP_089074319.1">
    <property type="nucleotide sequence ID" value="NZ_CBCSAM010000004.1"/>
</dbReference>
<reference evidence="6 7" key="1">
    <citation type="journal article" date="2016" name="Int. J. Syst. Evol. Microbiol.">
        <title>Paraphotobacterium marinum gen. nov., sp. nov., a member of the family Vibrionaceae, isolated from surface seawater.</title>
        <authorList>
            <person name="Huang Z."/>
            <person name="Dong C."/>
            <person name="Shao Z."/>
        </authorList>
    </citation>
    <scope>NUCLEOTIDE SEQUENCE [LARGE SCALE GENOMIC DNA]</scope>
    <source>
        <strain evidence="6 7">NSCS20N07D</strain>
    </source>
</reference>
<feature type="active site" evidence="4">
    <location>
        <position position="10"/>
    </location>
</feature>
<dbReference type="Pfam" id="PF01625">
    <property type="entry name" value="PMSR"/>
    <property type="match status" value="1"/>
</dbReference>
<organism evidence="6 7">
    <name type="scientific">Paraphotobacterium marinum</name>
    <dbReference type="NCBI Taxonomy" id="1755811"/>
    <lineage>
        <taxon>Bacteria</taxon>
        <taxon>Pseudomonadati</taxon>
        <taxon>Pseudomonadota</taxon>
        <taxon>Gammaproteobacteria</taxon>
        <taxon>Vibrionales</taxon>
        <taxon>Vibrionaceae</taxon>
        <taxon>Paraphotobacterium</taxon>
    </lineage>
</organism>
<dbReference type="NCBIfam" id="TIGR00401">
    <property type="entry name" value="msrA"/>
    <property type="match status" value="1"/>
</dbReference>
<dbReference type="InterPro" id="IPR002569">
    <property type="entry name" value="Met_Sox_Rdtase_MsrA_dom"/>
</dbReference>
<comment type="similarity">
    <text evidence="4">Belongs to the MsrA Met sulfoxide reductase family.</text>
</comment>
<dbReference type="Proteomes" id="UP000242175">
    <property type="component" value="Chromosome small"/>
</dbReference>
<comment type="function">
    <text evidence="4">Has an important function as a repair enzyme for proteins that have been inactivated by oxidation. Catalyzes the reversible oxidation-reduction of methionine sulfoxide in proteins to methionine.</text>
</comment>
<accession>A0A220VGI0</accession>
<evidence type="ECO:0000256" key="3">
    <source>
        <dbReference type="ARBA" id="ARBA00048782"/>
    </source>
</evidence>
<sequence length="159" mass="18116">MKKAYFAGGCFWGVEHLMKKIPGVLDVFSGYMGGHIDNPSYEQVCTKLTGHIETVEVVYDETKVDFTTLAKAFFEIHDPSQEGGQGPDMGPQYISAIFYNNESEKECAEDLIKILESSGLNVVTELIPVKTFWKAEEYHQNYYTKTGKTPYCHTYKKRF</sequence>
<dbReference type="AlphaFoldDB" id="A0A220VGI0"/>
<dbReference type="InterPro" id="IPR036509">
    <property type="entry name" value="Met_Sox_Rdtase_MsrA_sf"/>
</dbReference>
<comment type="catalytic activity">
    <reaction evidence="2 4">
        <text>L-methionyl-[protein] + [thioredoxin]-disulfide + H2O = L-methionyl-(S)-S-oxide-[protein] + [thioredoxin]-dithiol</text>
        <dbReference type="Rhea" id="RHEA:14217"/>
        <dbReference type="Rhea" id="RHEA-COMP:10698"/>
        <dbReference type="Rhea" id="RHEA-COMP:10700"/>
        <dbReference type="Rhea" id="RHEA-COMP:12313"/>
        <dbReference type="Rhea" id="RHEA-COMP:12315"/>
        <dbReference type="ChEBI" id="CHEBI:15377"/>
        <dbReference type="ChEBI" id="CHEBI:16044"/>
        <dbReference type="ChEBI" id="CHEBI:29950"/>
        <dbReference type="ChEBI" id="CHEBI:44120"/>
        <dbReference type="ChEBI" id="CHEBI:50058"/>
        <dbReference type="EC" id="1.8.4.11"/>
    </reaction>
</comment>
<gene>
    <name evidence="4 6" type="primary">msrA</name>
    <name evidence="6" type="ORF">CF386_10145</name>
</gene>
<dbReference type="EC" id="1.8.4.11" evidence="4"/>
<evidence type="ECO:0000256" key="2">
    <source>
        <dbReference type="ARBA" id="ARBA00047806"/>
    </source>
</evidence>
<evidence type="ECO:0000256" key="1">
    <source>
        <dbReference type="ARBA" id="ARBA00023002"/>
    </source>
</evidence>
<evidence type="ECO:0000259" key="5">
    <source>
        <dbReference type="Pfam" id="PF01625"/>
    </source>
</evidence>
<evidence type="ECO:0000256" key="4">
    <source>
        <dbReference type="HAMAP-Rule" id="MF_01401"/>
    </source>
</evidence>
<evidence type="ECO:0000313" key="7">
    <source>
        <dbReference type="Proteomes" id="UP000242175"/>
    </source>
</evidence>
<name>A0A220VGI0_9GAMM</name>
<dbReference type="KEGG" id="pmai:CF386_10145"/>
<dbReference type="GO" id="GO:0008113">
    <property type="term" value="F:peptide-methionine (S)-S-oxide reductase activity"/>
    <property type="evidence" value="ECO:0007669"/>
    <property type="project" value="UniProtKB-UniRule"/>
</dbReference>
<proteinExistence type="inferred from homology"/>
<dbReference type="HAMAP" id="MF_01401">
    <property type="entry name" value="MsrA"/>
    <property type="match status" value="1"/>
</dbReference>
<comment type="catalytic activity">
    <reaction evidence="3 4">
        <text>[thioredoxin]-disulfide + L-methionine + H2O = L-methionine (S)-S-oxide + [thioredoxin]-dithiol</text>
        <dbReference type="Rhea" id="RHEA:19993"/>
        <dbReference type="Rhea" id="RHEA-COMP:10698"/>
        <dbReference type="Rhea" id="RHEA-COMP:10700"/>
        <dbReference type="ChEBI" id="CHEBI:15377"/>
        <dbReference type="ChEBI" id="CHEBI:29950"/>
        <dbReference type="ChEBI" id="CHEBI:50058"/>
        <dbReference type="ChEBI" id="CHEBI:57844"/>
        <dbReference type="ChEBI" id="CHEBI:58772"/>
        <dbReference type="EC" id="1.8.4.11"/>
    </reaction>
</comment>
<keyword evidence="1 4" id="KW-0560">Oxidoreductase</keyword>
<dbReference type="PANTHER" id="PTHR43774">
    <property type="entry name" value="PEPTIDE METHIONINE SULFOXIDE REDUCTASE"/>
    <property type="match status" value="1"/>
</dbReference>
<evidence type="ECO:0000313" key="6">
    <source>
        <dbReference type="EMBL" id="ASK79411.1"/>
    </source>
</evidence>
<dbReference type="SUPFAM" id="SSF55068">
    <property type="entry name" value="Peptide methionine sulfoxide reductase"/>
    <property type="match status" value="1"/>
</dbReference>